<gene>
    <name evidence="2" type="ORF">BACOVA_02431</name>
</gene>
<accession>A0AAN3D875</accession>
<protein>
    <submittedName>
        <fullName evidence="2">Uncharacterized protein</fullName>
    </submittedName>
</protein>
<dbReference type="Proteomes" id="UP000005475">
    <property type="component" value="Unassembled WGS sequence"/>
</dbReference>
<reference evidence="3" key="2">
    <citation type="submission" date="2007-04" db="EMBL/GenBank/DDBJ databases">
        <title>Draft genome sequence of Bacteroides ovatus (ATCC 8483).</title>
        <authorList>
            <person name="Sudarsanam P."/>
            <person name="Ley R."/>
            <person name="Guruge J."/>
            <person name="Turnbaugh P.J."/>
            <person name="Mahowald M."/>
            <person name="Liep D."/>
            <person name="Gordon J."/>
        </authorList>
    </citation>
    <scope>NUCLEOTIDE SEQUENCE [LARGE SCALE GENOMIC DNA]</scope>
    <source>
        <strain evidence="3">ATCC 8483 / DSM 1896 / JCM 5824 / BCRC 10623 / CCUG 4943 / NCTC 11153</strain>
    </source>
</reference>
<reference evidence="2 3" key="1">
    <citation type="submission" date="2007-03" db="EMBL/GenBank/DDBJ databases">
        <authorList>
            <person name="Fulton L."/>
            <person name="Clifton S."/>
            <person name="Fulton B."/>
            <person name="Xu J."/>
            <person name="Minx P."/>
            <person name="Pepin K.H."/>
            <person name="Johnson M."/>
            <person name="Thiruvilangam P."/>
            <person name="Bhonagiri V."/>
            <person name="Nash W.E."/>
            <person name="Mardis E.R."/>
            <person name="Wilson R.K."/>
        </authorList>
    </citation>
    <scope>NUCLEOTIDE SEQUENCE [LARGE SCALE GENOMIC DNA]</scope>
    <source>
        <strain evidence="3">ATCC 8483 / DSM 1896 / JCM 5824 / BCRC 10623 / CCUG 4943 / NCTC 11153</strain>
    </source>
</reference>
<sequence>MNWNIKFLIYVMKHTFFLGIFANFAIVRIFAMCFS</sequence>
<keyword evidence="1" id="KW-0812">Transmembrane</keyword>
<evidence type="ECO:0000313" key="3">
    <source>
        <dbReference type="Proteomes" id="UP000005475"/>
    </source>
</evidence>
<dbReference type="AlphaFoldDB" id="A0AAN3D875"/>
<organism evidence="2 3">
    <name type="scientific">Bacteroides ovatus (strain ATCC 8483 / DSM 1896 / JCM 5824 / BCRC 10623 / CCUG 4943 / NCTC 11153)</name>
    <dbReference type="NCBI Taxonomy" id="411476"/>
    <lineage>
        <taxon>Bacteria</taxon>
        <taxon>Pseudomonadati</taxon>
        <taxon>Bacteroidota</taxon>
        <taxon>Bacteroidia</taxon>
        <taxon>Bacteroidales</taxon>
        <taxon>Bacteroidaceae</taxon>
        <taxon>Bacteroides</taxon>
    </lineage>
</organism>
<keyword evidence="1" id="KW-0472">Membrane</keyword>
<dbReference type="EMBL" id="AAXF02000048">
    <property type="protein sequence ID" value="EDO11931.1"/>
    <property type="molecule type" value="Genomic_DNA"/>
</dbReference>
<name>A0AAN3D875_BACO1</name>
<evidence type="ECO:0000256" key="1">
    <source>
        <dbReference type="SAM" id="Phobius"/>
    </source>
</evidence>
<evidence type="ECO:0000313" key="2">
    <source>
        <dbReference type="EMBL" id="EDO11931.1"/>
    </source>
</evidence>
<feature type="transmembrane region" description="Helical" evidence="1">
    <location>
        <begin position="7"/>
        <end position="31"/>
    </location>
</feature>
<comment type="caution">
    <text evidence="2">The sequence shown here is derived from an EMBL/GenBank/DDBJ whole genome shotgun (WGS) entry which is preliminary data.</text>
</comment>
<keyword evidence="1" id="KW-1133">Transmembrane helix</keyword>
<proteinExistence type="predicted"/>